<dbReference type="Pfam" id="PF04773">
    <property type="entry name" value="FecR"/>
    <property type="match status" value="1"/>
</dbReference>
<keyword evidence="1" id="KW-1133">Transmembrane helix</keyword>
<dbReference type="OrthoDB" id="704021at2"/>
<name>A0A3S0CNH1_9FLAO</name>
<sequence>MNSKNLTYRLFQKLADNTISKEEFDKLMELIKVRETNNISDAAWAAQWKKIKSSKYFIRERHDLDSKVLFQKILNKIEPLENLQKAKKKKILAPKVYWTGIAACFLIIAGIFTFYKKNTVPQPGLTNPIEQHLDANAITLQLDNGNIETISESGERKITSPTGGLLASQQGNTLEYKGNKAQEKLVYNTLNIPFGKQFELLLSDGTQVTLNSGSSLRYPVNFIAGKDRKVYLKGEAFFDVAKDASHPFIVNADQINIRVLGTQFNLSFYPEDEDISTVLVEGSVALYKEGADMKKNTTTQLVPGQQAAFNKSKNEMSVNQVDTHNHTAWKDGYLLFKASPFYRIRSKLERHFNISIEDKTQLLHNQVYTATFRNETIEEILEAFKEDTPFQYKREGSKITILDNNNANLKKDAYEK</sequence>
<evidence type="ECO:0000256" key="1">
    <source>
        <dbReference type="SAM" id="Phobius"/>
    </source>
</evidence>
<feature type="transmembrane region" description="Helical" evidence="1">
    <location>
        <begin position="96"/>
        <end position="115"/>
    </location>
</feature>
<evidence type="ECO:0000313" key="5">
    <source>
        <dbReference type="Proteomes" id="UP000267585"/>
    </source>
</evidence>
<dbReference type="Proteomes" id="UP000267585">
    <property type="component" value="Unassembled WGS sequence"/>
</dbReference>
<dbReference type="InterPro" id="IPR012373">
    <property type="entry name" value="Ferrdict_sens_TM"/>
</dbReference>
<proteinExistence type="predicted"/>
<dbReference type="FunFam" id="2.60.120.1440:FF:000001">
    <property type="entry name" value="Putative anti-sigma factor"/>
    <property type="match status" value="1"/>
</dbReference>
<dbReference type="GO" id="GO:0016989">
    <property type="term" value="F:sigma factor antagonist activity"/>
    <property type="evidence" value="ECO:0007669"/>
    <property type="project" value="TreeGrafter"/>
</dbReference>
<keyword evidence="1" id="KW-0812">Transmembrane</keyword>
<dbReference type="EMBL" id="RQPJ01000001">
    <property type="protein sequence ID" value="RTE55407.1"/>
    <property type="molecule type" value="Genomic_DNA"/>
</dbReference>
<dbReference type="Gene3D" id="3.55.50.30">
    <property type="match status" value="1"/>
</dbReference>
<evidence type="ECO:0000313" key="4">
    <source>
        <dbReference type="EMBL" id="RTE55407.1"/>
    </source>
</evidence>
<dbReference type="Pfam" id="PF16344">
    <property type="entry name" value="FecR_C"/>
    <property type="match status" value="1"/>
</dbReference>
<gene>
    <name evidence="4" type="ORF">EHW67_02230</name>
</gene>
<keyword evidence="5" id="KW-1185">Reference proteome</keyword>
<feature type="domain" description="FecR protein" evidence="2">
    <location>
        <begin position="192"/>
        <end position="284"/>
    </location>
</feature>
<organism evidence="4 5">
    <name type="scientific">Arenibacter aquaticus</name>
    <dbReference type="NCBI Taxonomy" id="2489054"/>
    <lineage>
        <taxon>Bacteria</taxon>
        <taxon>Pseudomonadati</taxon>
        <taxon>Bacteroidota</taxon>
        <taxon>Flavobacteriia</taxon>
        <taxon>Flavobacteriales</taxon>
        <taxon>Flavobacteriaceae</taxon>
        <taxon>Arenibacter</taxon>
    </lineage>
</organism>
<dbReference type="InterPro" id="IPR032508">
    <property type="entry name" value="FecR_C"/>
</dbReference>
<feature type="domain" description="Protein FecR C-terminal" evidence="3">
    <location>
        <begin position="333"/>
        <end position="401"/>
    </location>
</feature>
<dbReference type="RefSeq" id="WP_126160710.1">
    <property type="nucleotide sequence ID" value="NZ_RQPJ01000001.1"/>
</dbReference>
<protein>
    <submittedName>
        <fullName evidence="4">DUF4974 domain-containing protein</fullName>
    </submittedName>
</protein>
<reference evidence="4 5" key="1">
    <citation type="submission" date="2018-11" db="EMBL/GenBank/DDBJ databases">
        <title>Arenibacter aquaticus sp.nov., a marine bacterium isolated from surface seawater in the South China Sea.</title>
        <authorList>
            <person name="Guo J."/>
            <person name="Sun J."/>
        </authorList>
    </citation>
    <scope>NUCLEOTIDE SEQUENCE [LARGE SCALE GENOMIC DNA]</scope>
    <source>
        <strain evidence="4 5">GUO666</strain>
    </source>
</reference>
<evidence type="ECO:0000259" key="3">
    <source>
        <dbReference type="Pfam" id="PF16344"/>
    </source>
</evidence>
<evidence type="ECO:0000259" key="2">
    <source>
        <dbReference type="Pfam" id="PF04773"/>
    </source>
</evidence>
<accession>A0A3S0CNH1</accession>
<dbReference type="Gene3D" id="2.60.120.1440">
    <property type="match status" value="1"/>
</dbReference>
<comment type="caution">
    <text evidence="4">The sequence shown here is derived from an EMBL/GenBank/DDBJ whole genome shotgun (WGS) entry which is preliminary data.</text>
</comment>
<keyword evidence="1" id="KW-0472">Membrane</keyword>
<dbReference type="PANTHER" id="PTHR30273:SF2">
    <property type="entry name" value="PROTEIN FECR"/>
    <property type="match status" value="1"/>
</dbReference>
<dbReference type="PANTHER" id="PTHR30273">
    <property type="entry name" value="PERIPLASMIC SIGNAL SENSOR AND SIGMA FACTOR ACTIVATOR FECR-RELATED"/>
    <property type="match status" value="1"/>
</dbReference>
<dbReference type="InterPro" id="IPR006860">
    <property type="entry name" value="FecR"/>
</dbReference>
<dbReference type="AlphaFoldDB" id="A0A3S0CNH1"/>